<reference evidence="1 2" key="1">
    <citation type="submission" date="2017-04" db="EMBL/GenBank/DDBJ databases">
        <authorList>
            <person name="Afonso C.L."/>
            <person name="Miller P.J."/>
            <person name="Scott M.A."/>
            <person name="Spackman E."/>
            <person name="Goraichik I."/>
            <person name="Dimitrov K.M."/>
            <person name="Suarez D.L."/>
            <person name="Swayne D.E."/>
        </authorList>
    </citation>
    <scope>NUCLEOTIDE SEQUENCE [LARGE SCALE GENOMIC DNA]</scope>
    <source>
        <strain evidence="1 2">ToBE</strain>
    </source>
</reference>
<organism evidence="1 2">
    <name type="scientific">Thermanaeromonas toyohensis ToBE</name>
    <dbReference type="NCBI Taxonomy" id="698762"/>
    <lineage>
        <taxon>Bacteria</taxon>
        <taxon>Bacillati</taxon>
        <taxon>Bacillota</taxon>
        <taxon>Clostridia</taxon>
        <taxon>Neomoorellales</taxon>
        <taxon>Neomoorellaceae</taxon>
        <taxon>Thermanaeromonas</taxon>
    </lineage>
</organism>
<dbReference type="OrthoDB" id="9808242at2"/>
<dbReference type="AlphaFoldDB" id="A0A1W1VTQ3"/>
<evidence type="ECO:0000313" key="2">
    <source>
        <dbReference type="Proteomes" id="UP000192569"/>
    </source>
</evidence>
<dbReference type="EMBL" id="LT838272">
    <property type="protein sequence ID" value="SMB96706.1"/>
    <property type="molecule type" value="Genomic_DNA"/>
</dbReference>
<dbReference type="InterPro" id="IPR009057">
    <property type="entry name" value="Homeodomain-like_sf"/>
</dbReference>
<dbReference type="InterPro" id="IPR036388">
    <property type="entry name" value="WH-like_DNA-bd_sf"/>
</dbReference>
<dbReference type="InterPro" id="IPR007367">
    <property type="entry name" value="DUF433"/>
</dbReference>
<dbReference type="Pfam" id="PF04255">
    <property type="entry name" value="DUF433"/>
    <property type="match status" value="1"/>
</dbReference>
<dbReference type="Proteomes" id="UP000192569">
    <property type="component" value="Chromosome I"/>
</dbReference>
<sequence length="87" mass="9602">MRAVGRICCNPEVMLGQPTIRGTRLTVAFILRCLATMDIEEVLEQYPFLTREDVAAALEYAAEVLEGGKGDNEFLLNENVSKQVAKA</sequence>
<dbReference type="PANTHER" id="PTHR34849">
    <property type="entry name" value="SSL5025 PROTEIN"/>
    <property type="match status" value="1"/>
</dbReference>
<dbReference type="SUPFAM" id="SSF46689">
    <property type="entry name" value="Homeodomain-like"/>
    <property type="match status" value="1"/>
</dbReference>
<name>A0A1W1VTQ3_9FIRM</name>
<proteinExistence type="predicted"/>
<keyword evidence="2" id="KW-1185">Reference proteome</keyword>
<dbReference type="RefSeq" id="WP_084665213.1">
    <property type="nucleotide sequence ID" value="NZ_LT838272.1"/>
</dbReference>
<dbReference type="PANTHER" id="PTHR34849:SF3">
    <property type="entry name" value="SSR2962 PROTEIN"/>
    <property type="match status" value="1"/>
</dbReference>
<protein>
    <submittedName>
        <fullName evidence="1">Uncharacterized conserved protein, DUF433 family</fullName>
    </submittedName>
</protein>
<accession>A0A1W1VTQ3</accession>
<gene>
    <name evidence="1" type="ORF">SAMN00808754_1602</name>
</gene>
<dbReference type="STRING" id="698762.SAMN00808754_1602"/>
<dbReference type="Gene3D" id="1.10.10.10">
    <property type="entry name" value="Winged helix-like DNA-binding domain superfamily/Winged helix DNA-binding domain"/>
    <property type="match status" value="1"/>
</dbReference>
<evidence type="ECO:0000313" key="1">
    <source>
        <dbReference type="EMBL" id="SMB96706.1"/>
    </source>
</evidence>